<feature type="transmembrane region" description="Helical" evidence="12">
    <location>
        <begin position="211"/>
        <end position="229"/>
    </location>
</feature>
<feature type="transmembrane region" description="Helical" evidence="12">
    <location>
        <begin position="109"/>
        <end position="128"/>
    </location>
</feature>
<comment type="catalytic activity">
    <reaction evidence="11">
        <text>an alpha-D-Man-(1-&gt;2)-alpha-D-Man-(1-&gt;2)-alpha-D-Man-(1-&gt;3)-[alpha-D-Man-(1-&gt;2)-alpha-D-Man-(1-&gt;3)-alpha-D-Man-(1-&gt;6)]-beta-D-Man-(1-&gt;4)-beta-D-GlcNAc-(1-&gt;4)-alpha-D-GlcNAc-diphospho-di-trans,poly-cis-dolichol + a di-trans,poly-cis-dolichyl beta-D-mannosyl phosphate = an alpha-D-Man-(1-&gt;2)-alpha-D-Man-(1-&gt;2)-alpha-D-Man-(1-&gt;3)-[alpha-D-Man-(1-&gt;2)-alpha-D-Man-(1-&gt;3)-[alpha-D-Man-(1-&gt;6)]-alpha-D-Man-(1-&gt;6)]-beta-D-Man-(1-&gt;4)-beta-D-GlcNAc-(1-&gt;4)-alpha-D-GlcNAc-diphospho-di-trans,poly-cis-dolichol + a di-trans,poly-cis-dolichyl phosphate + H(+)</text>
        <dbReference type="Rhea" id="RHEA:29535"/>
        <dbReference type="Rhea" id="RHEA-COMP:19498"/>
        <dbReference type="Rhea" id="RHEA-COMP:19501"/>
        <dbReference type="Rhea" id="RHEA-COMP:19518"/>
        <dbReference type="Rhea" id="RHEA-COMP:19519"/>
        <dbReference type="ChEBI" id="CHEBI:15378"/>
        <dbReference type="ChEBI" id="CHEBI:57683"/>
        <dbReference type="ChEBI" id="CHEBI:58211"/>
        <dbReference type="ChEBI" id="CHEBI:132517"/>
        <dbReference type="ChEBI" id="CHEBI:132519"/>
        <dbReference type="EC" id="2.4.1.260"/>
    </reaction>
    <physiologicalReaction direction="left-to-right" evidence="11">
        <dbReference type="Rhea" id="RHEA:29536"/>
    </physiologicalReaction>
</comment>
<dbReference type="GO" id="GO:0006487">
    <property type="term" value="P:protein N-linked glycosylation"/>
    <property type="evidence" value="ECO:0007669"/>
    <property type="project" value="TreeGrafter"/>
</dbReference>
<keyword evidence="4 12" id="KW-0328">Glycosyltransferase</keyword>
<keyword evidence="9 12" id="KW-0472">Membrane</keyword>
<evidence type="ECO:0000256" key="7">
    <source>
        <dbReference type="ARBA" id="ARBA00022824"/>
    </source>
</evidence>
<name>A0AA38HA23_9TREE</name>
<comment type="function">
    <text evidence="10">Mannosyltransferase that operates in the biosynthetic pathway of dolichol-linked oligosaccharides, the glycan precursors employed in protein asparagine (N)-glycosylation. The assembly of dolichol-linked oligosaccharides begins on the cytosolic side of the endoplasmic reticulum membrane and finishes in its lumen. The sequential addition of sugars to dolichol pyrophosphate produces dolichol-linked oligosaccharides containing fourteen sugars, including two GlcNAcs, nine mannoses and three glucoses. Once assembled, the oligosaccharide is transferred from the lipid to nascent proteins by oligosaccharyltransferases. In the lumen of the endoplasmic reticulum, adds the eighth mannose residue in an alpha-1,6 linkage onto Man(7)GlcNAc(2)-PP-dolichol to produce Man(8)GlcNAc(2)-PP-dolichol.</text>
</comment>
<dbReference type="GO" id="GO:0052917">
    <property type="term" value="F:dol-P-Man:Man(7)GlcNAc(2)-PP-Dol alpha-1,6-mannosyltransferase activity"/>
    <property type="evidence" value="ECO:0007669"/>
    <property type="project" value="UniProtKB-EC"/>
</dbReference>
<comment type="caution">
    <text evidence="13">The sequence shown here is derived from an EMBL/GenBank/DDBJ whole genome shotgun (WGS) entry which is preliminary data.</text>
</comment>
<sequence>MSTGKRKPSILNRKRKAGMIAWDIFPIAVTWLHVWLSPYTKVEESFTLHAVHDMLAHGLWPSSIARWDHVTFPGAVPRSFLPSIILASLSYPVVQAGSLLGLFHTKLDIQIIIRIVLASGFAVSFAQLTKALRYRYGPGVRIWFILLSLTQFHVPYYAGRTLPNFMALPGVYLAVGWIIRSGASSIPAPIRRKRVRMTIALLTFLATNTRLELALFLLPMTLGLVINGMTTIPDAILAGAAGGFSALAVSGPIDYFLWSQALPHPSLPTFNSAWQIIWPELSSMHYNLVQGQSANWGIMSKHYYFSNSLPKLLMGALPLAALGAVLVPASRLGIARKSIGLGQVKAIQEVTGRLGMGLGVVGLLGGLSAVGHKEWRFVVYAVPVVNVVAAMTASALWSTTPPRIRPLFRLGLIGLLALQVVATGFLTFISANNYPGGDVWRALEELRVPTASGEPVTVHFSSYPLQTGASLFTFLHDTTFPTTQYTSALSSATNQPEWIYSKSEDPALLTPSGARKAGIDYVVLESGTERPWVEGIGARWETVKEIQGLKGVKRGGKYGVRVEWDRRVVILGRRDIV</sequence>
<evidence type="ECO:0000256" key="8">
    <source>
        <dbReference type="ARBA" id="ARBA00022989"/>
    </source>
</evidence>
<protein>
    <recommendedName>
        <fullName evidence="12">Mannosyltransferase</fullName>
        <ecNumber evidence="12">2.4.1.-</ecNumber>
    </recommendedName>
</protein>
<comment type="pathway">
    <text evidence="2">Protein modification; protein glycosylation.</text>
</comment>
<dbReference type="GO" id="GO:0005789">
    <property type="term" value="C:endoplasmic reticulum membrane"/>
    <property type="evidence" value="ECO:0007669"/>
    <property type="project" value="UniProtKB-SubCell"/>
</dbReference>
<feature type="transmembrane region" description="Helical" evidence="12">
    <location>
        <begin position="20"/>
        <end position="36"/>
    </location>
</feature>
<dbReference type="InterPro" id="IPR005599">
    <property type="entry name" value="GPI_mannosylTrfase"/>
</dbReference>
<gene>
    <name evidence="13" type="ORF">MKK02DRAFT_43971</name>
</gene>
<feature type="transmembrane region" description="Helical" evidence="12">
    <location>
        <begin position="377"/>
        <end position="398"/>
    </location>
</feature>
<evidence type="ECO:0000256" key="3">
    <source>
        <dbReference type="ARBA" id="ARBA00007063"/>
    </source>
</evidence>
<dbReference type="Proteomes" id="UP001164286">
    <property type="component" value="Unassembled WGS sequence"/>
</dbReference>
<dbReference type="EMBL" id="JAKWFO010000005">
    <property type="protein sequence ID" value="KAI9635289.1"/>
    <property type="molecule type" value="Genomic_DNA"/>
</dbReference>
<dbReference type="PANTHER" id="PTHR22760">
    <property type="entry name" value="GLYCOSYLTRANSFERASE"/>
    <property type="match status" value="1"/>
</dbReference>
<evidence type="ECO:0000256" key="1">
    <source>
        <dbReference type="ARBA" id="ARBA00004477"/>
    </source>
</evidence>
<proteinExistence type="inferred from homology"/>
<dbReference type="AlphaFoldDB" id="A0AA38HA23"/>
<dbReference type="PANTHER" id="PTHR22760:SF1">
    <property type="entry name" value="DOL-P-MAN:MAN(7)GLCNAC(2)-PP-DOL ALPHA-1,6-MANNOSYLTRANSFERASE"/>
    <property type="match status" value="1"/>
</dbReference>
<keyword evidence="7 12" id="KW-0256">Endoplasmic reticulum</keyword>
<evidence type="ECO:0000256" key="12">
    <source>
        <dbReference type="RuleBase" id="RU363075"/>
    </source>
</evidence>
<dbReference type="Pfam" id="PF03901">
    <property type="entry name" value="Glyco_transf_22"/>
    <property type="match status" value="1"/>
</dbReference>
<evidence type="ECO:0000256" key="10">
    <source>
        <dbReference type="ARBA" id="ARBA00044721"/>
    </source>
</evidence>
<evidence type="ECO:0000256" key="4">
    <source>
        <dbReference type="ARBA" id="ARBA00022676"/>
    </source>
</evidence>
<evidence type="ECO:0000313" key="13">
    <source>
        <dbReference type="EMBL" id="KAI9635289.1"/>
    </source>
</evidence>
<feature type="transmembrane region" description="Helical" evidence="12">
    <location>
        <begin position="140"/>
        <end position="158"/>
    </location>
</feature>
<accession>A0AA38HA23</accession>
<feature type="transmembrane region" description="Helical" evidence="12">
    <location>
        <begin position="350"/>
        <end position="370"/>
    </location>
</feature>
<dbReference type="RefSeq" id="XP_052945066.1">
    <property type="nucleotide sequence ID" value="XM_053092706.1"/>
</dbReference>
<keyword evidence="5" id="KW-0808">Transferase</keyword>
<organism evidence="13 14">
    <name type="scientific">Dioszegia hungarica</name>
    <dbReference type="NCBI Taxonomy" id="4972"/>
    <lineage>
        <taxon>Eukaryota</taxon>
        <taxon>Fungi</taxon>
        <taxon>Dikarya</taxon>
        <taxon>Basidiomycota</taxon>
        <taxon>Agaricomycotina</taxon>
        <taxon>Tremellomycetes</taxon>
        <taxon>Tremellales</taxon>
        <taxon>Bulleribasidiaceae</taxon>
        <taxon>Dioszegia</taxon>
    </lineage>
</organism>
<feature type="transmembrane region" description="Helical" evidence="12">
    <location>
        <begin position="410"/>
        <end position="431"/>
    </location>
</feature>
<comment type="subcellular location">
    <subcellularLocation>
        <location evidence="1 12">Endoplasmic reticulum membrane</location>
        <topology evidence="1 12">Multi-pass membrane protein</topology>
    </subcellularLocation>
</comment>
<keyword evidence="8 12" id="KW-1133">Transmembrane helix</keyword>
<dbReference type="GeneID" id="77731911"/>
<dbReference type="EC" id="2.4.1.-" evidence="12"/>
<keyword evidence="6 12" id="KW-0812">Transmembrane</keyword>
<evidence type="ECO:0000256" key="9">
    <source>
        <dbReference type="ARBA" id="ARBA00023136"/>
    </source>
</evidence>
<evidence type="ECO:0000313" key="14">
    <source>
        <dbReference type="Proteomes" id="UP001164286"/>
    </source>
</evidence>
<evidence type="ECO:0000256" key="11">
    <source>
        <dbReference type="ARBA" id="ARBA00048899"/>
    </source>
</evidence>
<keyword evidence="14" id="KW-1185">Reference proteome</keyword>
<evidence type="ECO:0000256" key="5">
    <source>
        <dbReference type="ARBA" id="ARBA00022679"/>
    </source>
</evidence>
<comment type="similarity">
    <text evidence="3 12">Belongs to the glycosyltransferase 22 family.</text>
</comment>
<feature type="transmembrane region" description="Helical" evidence="12">
    <location>
        <begin position="170"/>
        <end position="190"/>
    </location>
</feature>
<reference evidence="13" key="1">
    <citation type="journal article" date="2022" name="G3 (Bethesda)">
        <title>High quality genome of the basidiomycete yeast Dioszegia hungarica PDD-24b-2 isolated from cloud water.</title>
        <authorList>
            <person name="Jarrige D."/>
            <person name="Haridas S."/>
            <person name="Bleykasten-Grosshans C."/>
            <person name="Joly M."/>
            <person name="Nadalig T."/>
            <person name="Sancelme M."/>
            <person name="Vuilleumier S."/>
            <person name="Grigoriev I.V."/>
            <person name="Amato P."/>
            <person name="Bringel F."/>
        </authorList>
    </citation>
    <scope>NUCLEOTIDE SEQUENCE</scope>
    <source>
        <strain evidence="13">PDD-24b-2</strain>
    </source>
</reference>
<feature type="transmembrane region" description="Helical" evidence="12">
    <location>
        <begin position="309"/>
        <end position="330"/>
    </location>
</feature>
<evidence type="ECO:0000256" key="2">
    <source>
        <dbReference type="ARBA" id="ARBA00004922"/>
    </source>
</evidence>
<evidence type="ECO:0000256" key="6">
    <source>
        <dbReference type="ARBA" id="ARBA00022692"/>
    </source>
</evidence>